<dbReference type="AlphaFoldDB" id="A0A2U1A6U7"/>
<accession>A0A2U1A6U7</accession>
<sequence>ELKREEKRKEKKEKKKEKELKPKNGVIQLLFKYQLLKC</sequence>
<dbReference type="EMBL" id="QEKH01000078">
    <property type="protein sequence ID" value="PVY27614.1"/>
    <property type="molecule type" value="Genomic_DNA"/>
</dbReference>
<evidence type="ECO:0000313" key="1">
    <source>
        <dbReference type="EMBL" id="PVY27614.1"/>
    </source>
</evidence>
<feature type="non-terminal residue" evidence="1">
    <location>
        <position position="1"/>
    </location>
</feature>
<name>A0A2U1A6U7_9BACT</name>
<comment type="caution">
    <text evidence="1">The sequence shown here is derived from an EMBL/GenBank/DDBJ whole genome shotgun (WGS) entry which is preliminary data.</text>
</comment>
<protein>
    <submittedName>
        <fullName evidence="1">Uncharacterized protein</fullName>
    </submittedName>
</protein>
<organism evidence="1 2">
    <name type="scientific">Victivallis vadensis</name>
    <dbReference type="NCBI Taxonomy" id="172901"/>
    <lineage>
        <taxon>Bacteria</taxon>
        <taxon>Pseudomonadati</taxon>
        <taxon>Lentisphaerota</taxon>
        <taxon>Lentisphaeria</taxon>
        <taxon>Victivallales</taxon>
        <taxon>Victivallaceae</taxon>
        <taxon>Victivallis</taxon>
    </lineage>
</organism>
<evidence type="ECO:0000313" key="2">
    <source>
        <dbReference type="Proteomes" id="UP000245959"/>
    </source>
</evidence>
<dbReference type="Proteomes" id="UP000245959">
    <property type="component" value="Unassembled WGS sequence"/>
</dbReference>
<gene>
    <name evidence="1" type="ORF">C8D82_1782</name>
</gene>
<proteinExistence type="predicted"/>
<keyword evidence="2" id="KW-1185">Reference proteome</keyword>
<reference evidence="1 2" key="1">
    <citation type="submission" date="2018-04" db="EMBL/GenBank/DDBJ databases">
        <title>Genomic Encyclopedia of Type Strains, Phase IV (KMG-IV): sequencing the most valuable type-strain genomes for metagenomic binning, comparative biology and taxonomic classification.</title>
        <authorList>
            <person name="Goeker M."/>
        </authorList>
    </citation>
    <scope>NUCLEOTIDE SEQUENCE [LARGE SCALE GENOMIC DNA]</scope>
    <source>
        <strain evidence="1 2">DSM 14823</strain>
    </source>
</reference>